<keyword evidence="6" id="KW-0067">ATP-binding</keyword>
<dbReference type="Pfam" id="PF23598">
    <property type="entry name" value="LRR_14"/>
    <property type="match status" value="1"/>
</dbReference>
<dbReference type="InterPro" id="IPR042197">
    <property type="entry name" value="Apaf_helical"/>
</dbReference>
<dbReference type="GO" id="GO:0043531">
    <property type="term" value="F:ADP binding"/>
    <property type="evidence" value="ECO:0007669"/>
    <property type="project" value="InterPro"/>
</dbReference>
<evidence type="ECO:0000256" key="2">
    <source>
        <dbReference type="ARBA" id="ARBA00022614"/>
    </source>
</evidence>
<dbReference type="GO" id="GO:0005524">
    <property type="term" value="F:ATP binding"/>
    <property type="evidence" value="ECO:0007669"/>
    <property type="project" value="UniProtKB-KW"/>
</dbReference>
<dbReference type="FunFam" id="1.10.10.10:FF:000322">
    <property type="entry name" value="Probable disease resistance protein At1g63360"/>
    <property type="match status" value="1"/>
</dbReference>
<organism evidence="11">
    <name type="scientific">Fagus sylvatica</name>
    <name type="common">Beechnut</name>
    <dbReference type="NCBI Taxonomy" id="28930"/>
    <lineage>
        <taxon>Eukaryota</taxon>
        <taxon>Viridiplantae</taxon>
        <taxon>Streptophyta</taxon>
        <taxon>Embryophyta</taxon>
        <taxon>Tracheophyta</taxon>
        <taxon>Spermatophyta</taxon>
        <taxon>Magnoliopsida</taxon>
        <taxon>eudicotyledons</taxon>
        <taxon>Gunneridae</taxon>
        <taxon>Pentapetalae</taxon>
        <taxon>rosids</taxon>
        <taxon>fabids</taxon>
        <taxon>Fagales</taxon>
        <taxon>Fagaceae</taxon>
        <taxon>Fagus</taxon>
    </lineage>
</organism>
<dbReference type="InterPro" id="IPR050905">
    <property type="entry name" value="Plant_NBS-LRR"/>
</dbReference>
<dbReference type="PANTHER" id="PTHR33463:SF202">
    <property type="entry name" value="NB-ARC DOMAIN-CONTAINING PROTEIN"/>
    <property type="match status" value="1"/>
</dbReference>
<feature type="domain" description="Disease resistance protein winged helix" evidence="9">
    <location>
        <begin position="506"/>
        <end position="573"/>
    </location>
</feature>
<evidence type="ECO:0000256" key="1">
    <source>
        <dbReference type="ARBA" id="ARBA00008894"/>
    </source>
</evidence>
<dbReference type="PRINTS" id="PR00364">
    <property type="entry name" value="DISEASERSIST"/>
</dbReference>
<dbReference type="InterPro" id="IPR057135">
    <property type="entry name" value="At4g27190-like_LRR"/>
</dbReference>
<dbReference type="Gene3D" id="1.10.8.430">
    <property type="entry name" value="Helical domain of apoptotic protease-activating factors"/>
    <property type="match status" value="1"/>
</dbReference>
<evidence type="ECO:0000313" key="11">
    <source>
        <dbReference type="EMBL" id="SPD14625.1"/>
    </source>
</evidence>
<evidence type="ECO:0000256" key="6">
    <source>
        <dbReference type="ARBA" id="ARBA00022840"/>
    </source>
</evidence>
<dbReference type="InterPro" id="IPR027417">
    <property type="entry name" value="P-loop_NTPase"/>
</dbReference>
<keyword evidence="4" id="KW-0547">Nucleotide-binding</keyword>
<dbReference type="EMBL" id="OIVN01003968">
    <property type="protein sequence ID" value="SPD14625.1"/>
    <property type="molecule type" value="Genomic_DNA"/>
</dbReference>
<evidence type="ECO:0000259" key="8">
    <source>
        <dbReference type="Pfam" id="PF23247"/>
    </source>
</evidence>
<dbReference type="InterPro" id="IPR002182">
    <property type="entry name" value="NB-ARC"/>
</dbReference>
<dbReference type="InterPro" id="IPR058922">
    <property type="entry name" value="WHD_DRP"/>
</dbReference>
<dbReference type="SUPFAM" id="SSF52058">
    <property type="entry name" value="L domain-like"/>
    <property type="match status" value="1"/>
</dbReference>
<dbReference type="Gene3D" id="3.40.50.300">
    <property type="entry name" value="P-loop containing nucleotide triphosphate hydrolases"/>
    <property type="match status" value="1"/>
</dbReference>
<dbReference type="InterPro" id="IPR036388">
    <property type="entry name" value="WH-like_DNA-bd_sf"/>
</dbReference>
<dbReference type="SMART" id="SM00369">
    <property type="entry name" value="LRR_TYP"/>
    <property type="match status" value="3"/>
</dbReference>
<keyword evidence="3" id="KW-0677">Repeat</keyword>
<dbReference type="PANTHER" id="PTHR33463">
    <property type="entry name" value="NB-ARC DOMAIN-CONTAINING PROTEIN-RELATED"/>
    <property type="match status" value="1"/>
</dbReference>
<proteinExistence type="inferred from homology"/>
<keyword evidence="2" id="KW-0433">Leucine-rich repeat</keyword>
<dbReference type="PROSITE" id="PS51450">
    <property type="entry name" value="LRR"/>
    <property type="match status" value="1"/>
</dbReference>
<feature type="domain" description="Disease resistance R13L4/SHOC-2-like LRR" evidence="10">
    <location>
        <begin position="650"/>
        <end position="795"/>
    </location>
</feature>
<dbReference type="InterPro" id="IPR003591">
    <property type="entry name" value="Leu-rich_rpt_typical-subtyp"/>
</dbReference>
<dbReference type="Pfam" id="PF23247">
    <property type="entry name" value="LRR_RPS2"/>
    <property type="match status" value="1"/>
</dbReference>
<sequence length="1050" mass="118441">MFLSFSCRTPKLQPSYQIPRLSSNTLSSTTQKQKRHRLDEVGGDYGGFAAKEVGGVMTATVTVMSSFQVEINFAASFRRSGRWLASAISRTKMEAAVAASVVSAGAKPICDLLCDCVCSKIISAVKLSSNLDDLVRAKRSLLRRRIEVKNEVAKQEEIPMREEVKDWLQEVEELRPKLFGIQNQREPCFLNCCKRCEVSTEVDEILKKVQRLLRDGTFPDGVVDQNARHRVVHIPAPSIQSPTMSKNLHKVKEQLNNNKRMIGIIGMGGIGKSALVKILYNELINSTSHNFGIVIFATVYSTNSEDAAVPKYLDMKAVREQIAKRLNLDVKVAKEEDATEKLHMRLKNEGKFLLILDDVWEGIDLEKLGVPQPGDDNGFKIIITARDVEVCRIMSTDADVIMDVLKEEEAYQLFCEKAAVLNDENFRTSAKAIVKECCSLPLAIITMGASMRRKTEVVLWDDALRELQKPVPSIKRIVDKVFKPLKWSYDSLQDNKIKSCFLYCSLFPEDFSIEINELVQYWLAEGLIDEQQYYVDSISRGIALIKDLKDSCLLEDGAREGTVKMHDVVRDVAIWIASTSEDGCQFLVRSGIRLNGISVEEFSNSNSLKRVSFMNNKITSLPDSKIQCPKASTLLLQGNRHLKIVPERFLQGFVSLRVLNLSKTNIQSLPDSIMQLGDLRALLLRDCWFLGELPSLGELSKLEMLDLSGTQITELSQEMEKLSKLRRLDISHTGYLETIPAGIISKLSCLEVLDMTDSAYEFLVEGEITFKELGVLNRLFFLSISFKRIPHLSFEDLFWIKRLRGFQIFIDPKRGSSSVISTINDKGVTFGNVDISQGSVGQLWDIAKSLVLNDCRGLDEMLEDLVKSGGCFASLKSLAITGFDRRVRVNEGLAAQCDLLPNLEELTLSRLNALESISELVRYLGLRFPRLKLIKVSDCSVMRYLLSCRDFIQPLPELEVIEVMSCLELEELFNNDSRQDMALDRVVPKLRTLKLQLLPKLRSLCRHEETWPCLVQVEVLQCEQLRRLPLSSQNADFGLVPLMIVSMKLT</sequence>
<dbReference type="SUPFAM" id="SSF52540">
    <property type="entry name" value="P-loop containing nucleoside triphosphate hydrolases"/>
    <property type="match status" value="1"/>
</dbReference>
<comment type="similarity">
    <text evidence="1">Belongs to the disease resistance NB-LRR family.</text>
</comment>
<accession>A0A2N9HRL3</accession>
<reference evidence="11" key="1">
    <citation type="submission" date="2018-02" db="EMBL/GenBank/DDBJ databases">
        <authorList>
            <person name="Cohen D.B."/>
            <person name="Kent A.D."/>
        </authorList>
    </citation>
    <scope>NUCLEOTIDE SEQUENCE</scope>
</reference>
<evidence type="ECO:0000256" key="4">
    <source>
        <dbReference type="ARBA" id="ARBA00022741"/>
    </source>
</evidence>
<evidence type="ECO:0000259" key="7">
    <source>
        <dbReference type="Pfam" id="PF00931"/>
    </source>
</evidence>
<dbReference type="Gene3D" id="1.10.10.10">
    <property type="entry name" value="Winged helix-like DNA-binding domain superfamily/Winged helix DNA-binding domain"/>
    <property type="match status" value="1"/>
</dbReference>
<evidence type="ECO:0000256" key="3">
    <source>
        <dbReference type="ARBA" id="ARBA00022737"/>
    </source>
</evidence>
<dbReference type="Gene3D" id="3.80.10.10">
    <property type="entry name" value="Ribonuclease Inhibitor"/>
    <property type="match status" value="2"/>
</dbReference>
<feature type="domain" description="Disease resistance protein At4g27190-like leucine-rich repeats" evidence="8">
    <location>
        <begin position="928"/>
        <end position="1028"/>
    </location>
</feature>
<evidence type="ECO:0000256" key="5">
    <source>
        <dbReference type="ARBA" id="ARBA00022821"/>
    </source>
</evidence>
<dbReference type="Pfam" id="PF23559">
    <property type="entry name" value="WHD_DRP"/>
    <property type="match status" value="1"/>
</dbReference>
<dbReference type="InterPro" id="IPR055414">
    <property type="entry name" value="LRR_R13L4/SHOC2-like"/>
</dbReference>
<gene>
    <name evidence="11" type="ORF">FSB_LOCUS42507</name>
</gene>
<dbReference type="Pfam" id="PF00931">
    <property type="entry name" value="NB-ARC"/>
    <property type="match status" value="1"/>
</dbReference>
<keyword evidence="5" id="KW-0611">Plant defense</keyword>
<dbReference type="AlphaFoldDB" id="A0A2N9HRL3"/>
<evidence type="ECO:0000259" key="9">
    <source>
        <dbReference type="Pfam" id="PF23559"/>
    </source>
</evidence>
<evidence type="ECO:0000259" key="10">
    <source>
        <dbReference type="Pfam" id="PF23598"/>
    </source>
</evidence>
<protein>
    <submittedName>
        <fullName evidence="11">Uncharacterized protein</fullName>
    </submittedName>
</protein>
<dbReference type="InterPro" id="IPR001611">
    <property type="entry name" value="Leu-rich_rpt"/>
</dbReference>
<dbReference type="InterPro" id="IPR032675">
    <property type="entry name" value="LRR_dom_sf"/>
</dbReference>
<dbReference type="GO" id="GO:0006952">
    <property type="term" value="P:defense response"/>
    <property type="evidence" value="ECO:0007669"/>
    <property type="project" value="UniProtKB-KW"/>
</dbReference>
<feature type="domain" description="NB-ARC" evidence="7">
    <location>
        <begin position="246"/>
        <end position="419"/>
    </location>
</feature>
<name>A0A2N9HRL3_FAGSY</name>